<gene>
    <name evidence="1" type="ORF">OCBIM_22011075mg</name>
</gene>
<accession>A0A0L8FR22</accession>
<proteinExistence type="predicted"/>
<dbReference type="EMBL" id="KQ427619">
    <property type="protein sequence ID" value="KOF66865.1"/>
    <property type="molecule type" value="Genomic_DNA"/>
</dbReference>
<protein>
    <submittedName>
        <fullName evidence="1">Uncharacterized protein</fullName>
    </submittedName>
</protein>
<dbReference type="AlphaFoldDB" id="A0A0L8FR22"/>
<reference evidence="1" key="1">
    <citation type="submission" date="2015-07" db="EMBL/GenBank/DDBJ databases">
        <title>MeaNS - Measles Nucleotide Surveillance Program.</title>
        <authorList>
            <person name="Tran T."/>
            <person name="Druce J."/>
        </authorList>
    </citation>
    <scope>NUCLEOTIDE SEQUENCE</scope>
    <source>
        <strain evidence="1">UCB-OBI-ISO-001</strain>
        <tissue evidence="1">Gonad</tissue>
    </source>
</reference>
<evidence type="ECO:0000313" key="1">
    <source>
        <dbReference type="EMBL" id="KOF66865.1"/>
    </source>
</evidence>
<organism evidence="1">
    <name type="scientific">Octopus bimaculoides</name>
    <name type="common">California two-spotted octopus</name>
    <dbReference type="NCBI Taxonomy" id="37653"/>
    <lineage>
        <taxon>Eukaryota</taxon>
        <taxon>Metazoa</taxon>
        <taxon>Spiralia</taxon>
        <taxon>Lophotrochozoa</taxon>
        <taxon>Mollusca</taxon>
        <taxon>Cephalopoda</taxon>
        <taxon>Coleoidea</taxon>
        <taxon>Octopodiformes</taxon>
        <taxon>Octopoda</taxon>
        <taxon>Incirrata</taxon>
        <taxon>Octopodidae</taxon>
        <taxon>Octopus</taxon>
    </lineage>
</organism>
<sequence>MYEGLASPPQPRSSWAYLFHRFPQLLGCGTFSRSYPHPFSPHVHTSAIVSLAHHN</sequence>
<name>A0A0L8FR22_OCTBM</name>